<dbReference type="EMBL" id="JACXVP010000007">
    <property type="protein sequence ID" value="KAG5594402.1"/>
    <property type="molecule type" value="Genomic_DNA"/>
</dbReference>
<dbReference type="Gene3D" id="1.10.510.10">
    <property type="entry name" value="Transferase(Phosphotransferase) domain 1"/>
    <property type="match status" value="1"/>
</dbReference>
<feature type="signal peptide" evidence="3">
    <location>
        <begin position="1"/>
        <end position="23"/>
    </location>
</feature>
<dbReference type="SUPFAM" id="SSF51110">
    <property type="entry name" value="alpha-D-mannose-specific plant lectins"/>
    <property type="match status" value="1"/>
</dbReference>
<evidence type="ECO:0000259" key="4">
    <source>
        <dbReference type="PROSITE" id="PS50927"/>
    </source>
</evidence>
<evidence type="ECO:0000313" key="5">
    <source>
        <dbReference type="EMBL" id="KAG5594402.1"/>
    </source>
</evidence>
<keyword evidence="2" id="KW-0325">Glycoprotein</keyword>
<dbReference type="OrthoDB" id="1271275at2759"/>
<dbReference type="InterPro" id="IPR001480">
    <property type="entry name" value="Bulb-type_lectin_dom"/>
</dbReference>
<feature type="chain" id="PRO_5039909593" description="Bulb-type lectin domain-containing protein" evidence="3">
    <location>
        <begin position="24"/>
        <end position="281"/>
    </location>
</feature>
<accession>A0A9J5Y368</accession>
<sequence>MKKSYSILILVVQFSVNESVSSGQTIISSGGNFELGFFTPGDSPYYYIGIWYKKLYPQAVVWVANRDKPLDSADANLIISQGNLVLLHRLQNSIWSALTENINPNISVTALVRDDGNLILSDVSKASIGYDKWTQRKQVLVAWKNSSDPAPGMYSLEMDPKNAQYYNRIKIANGLDGLFSIKSDVFSFGVVALEIISGRRNTGFYQSEEALNLLGYVKDPNHRPNMSDVILMLGGEGTNLPTPNRPAFVIRTHASSTSSSSSNKKYIVSNNQVMITVEEGC</sequence>
<evidence type="ECO:0000256" key="2">
    <source>
        <dbReference type="ARBA" id="ARBA00023180"/>
    </source>
</evidence>
<name>A0A9J5Y368_SOLCO</name>
<evidence type="ECO:0000313" key="6">
    <source>
        <dbReference type="Proteomes" id="UP000824120"/>
    </source>
</evidence>
<dbReference type="InterPro" id="IPR036426">
    <property type="entry name" value="Bulb-type_lectin_dom_sf"/>
</dbReference>
<gene>
    <name evidence="5" type="ORF">H5410_035634</name>
</gene>
<evidence type="ECO:0000256" key="3">
    <source>
        <dbReference type="SAM" id="SignalP"/>
    </source>
</evidence>
<dbReference type="PROSITE" id="PS50927">
    <property type="entry name" value="BULB_LECTIN"/>
    <property type="match status" value="1"/>
</dbReference>
<dbReference type="AlphaFoldDB" id="A0A9J5Y368"/>
<proteinExistence type="predicted"/>
<organism evidence="5 6">
    <name type="scientific">Solanum commersonii</name>
    <name type="common">Commerson's wild potato</name>
    <name type="synonym">Commerson's nightshade</name>
    <dbReference type="NCBI Taxonomy" id="4109"/>
    <lineage>
        <taxon>Eukaryota</taxon>
        <taxon>Viridiplantae</taxon>
        <taxon>Streptophyta</taxon>
        <taxon>Embryophyta</taxon>
        <taxon>Tracheophyta</taxon>
        <taxon>Spermatophyta</taxon>
        <taxon>Magnoliopsida</taxon>
        <taxon>eudicotyledons</taxon>
        <taxon>Gunneridae</taxon>
        <taxon>Pentapetalae</taxon>
        <taxon>asterids</taxon>
        <taxon>lamiids</taxon>
        <taxon>Solanales</taxon>
        <taxon>Solanaceae</taxon>
        <taxon>Solanoideae</taxon>
        <taxon>Solaneae</taxon>
        <taxon>Solanum</taxon>
    </lineage>
</organism>
<dbReference type="CDD" id="cd00028">
    <property type="entry name" value="B_lectin"/>
    <property type="match status" value="1"/>
</dbReference>
<dbReference type="Pfam" id="PF01453">
    <property type="entry name" value="B_lectin"/>
    <property type="match status" value="1"/>
</dbReference>
<dbReference type="PANTHER" id="PTHR32444">
    <property type="entry name" value="BULB-TYPE LECTIN DOMAIN-CONTAINING PROTEIN"/>
    <property type="match status" value="1"/>
</dbReference>
<protein>
    <recommendedName>
        <fullName evidence="4">Bulb-type lectin domain-containing protein</fullName>
    </recommendedName>
</protein>
<dbReference type="PANTHER" id="PTHR32444:SF247">
    <property type="entry name" value="OS01G0958200 PROTEIN"/>
    <property type="match status" value="1"/>
</dbReference>
<keyword evidence="6" id="KW-1185">Reference proteome</keyword>
<feature type="domain" description="Bulb-type lectin" evidence="4">
    <location>
        <begin position="11"/>
        <end position="133"/>
    </location>
</feature>
<keyword evidence="1 3" id="KW-0732">Signal</keyword>
<comment type="caution">
    <text evidence="5">The sequence shown here is derived from an EMBL/GenBank/DDBJ whole genome shotgun (WGS) entry which is preliminary data.</text>
</comment>
<dbReference type="InterPro" id="IPR011009">
    <property type="entry name" value="Kinase-like_dom_sf"/>
</dbReference>
<dbReference type="Proteomes" id="UP000824120">
    <property type="component" value="Chromosome 7"/>
</dbReference>
<reference evidence="5 6" key="1">
    <citation type="submission" date="2020-09" db="EMBL/GenBank/DDBJ databases">
        <title>De no assembly of potato wild relative species, Solanum commersonii.</title>
        <authorList>
            <person name="Cho K."/>
        </authorList>
    </citation>
    <scope>NUCLEOTIDE SEQUENCE [LARGE SCALE GENOMIC DNA]</scope>
    <source>
        <strain evidence="5">LZ3.2</strain>
        <tissue evidence="5">Leaf</tissue>
    </source>
</reference>
<dbReference type="SUPFAM" id="SSF56112">
    <property type="entry name" value="Protein kinase-like (PK-like)"/>
    <property type="match status" value="1"/>
</dbReference>
<dbReference type="SMART" id="SM00108">
    <property type="entry name" value="B_lectin"/>
    <property type="match status" value="1"/>
</dbReference>
<dbReference type="Gene3D" id="2.90.10.10">
    <property type="entry name" value="Bulb-type lectin domain"/>
    <property type="match status" value="1"/>
</dbReference>
<evidence type="ECO:0000256" key="1">
    <source>
        <dbReference type="ARBA" id="ARBA00022729"/>
    </source>
</evidence>